<dbReference type="PANTHER" id="PTHR46573:SF1">
    <property type="entry name" value="WD REPEAT, SAM AND U-BOX DOMAIN-CONTAINING PROTEIN 1"/>
    <property type="match status" value="1"/>
</dbReference>
<comment type="caution">
    <text evidence="3">The sequence shown here is derived from an EMBL/GenBank/DDBJ whole genome shotgun (WGS) entry which is preliminary data.</text>
</comment>
<feature type="region of interest" description="Disordered" evidence="1">
    <location>
        <begin position="529"/>
        <end position="580"/>
    </location>
</feature>
<dbReference type="SMART" id="SM00504">
    <property type="entry name" value="Ubox"/>
    <property type="match status" value="1"/>
</dbReference>
<dbReference type="GO" id="GO:0016567">
    <property type="term" value="P:protein ubiquitination"/>
    <property type="evidence" value="ECO:0007669"/>
    <property type="project" value="UniProtKB-UniPathway"/>
</dbReference>
<organism evidence="3 4">
    <name type="scientific">Volvox reticuliferus</name>
    <dbReference type="NCBI Taxonomy" id="1737510"/>
    <lineage>
        <taxon>Eukaryota</taxon>
        <taxon>Viridiplantae</taxon>
        <taxon>Chlorophyta</taxon>
        <taxon>core chlorophytes</taxon>
        <taxon>Chlorophyceae</taxon>
        <taxon>CS clade</taxon>
        <taxon>Chlamydomonadales</taxon>
        <taxon>Volvocaceae</taxon>
        <taxon>Volvox</taxon>
    </lineage>
</organism>
<feature type="compositionally biased region" description="Basic residues" evidence="1">
    <location>
        <begin position="1100"/>
        <end position="1115"/>
    </location>
</feature>
<sequence>MADGEPRTTFLRLRRGCLVPSAFVCPLSLCIMRNPVVDPDDAEGRAVEREAGEQYQRSRGVRPLTGLPPIAKWPTLGNLKDAINSFLAEEGVLEEAKARPAKRLRLEHTAIDSIGATRTISEVDLSNEVQDNFRVAVNVLAEEIPGAFFCPLSQRLMRDPVFDTRDGSTISWERTAIEEYVSEYSANPATGGLLTPSDLRPDRNLKGAIALWLRKNTKPYPPPARATAIPRGEPAASAEPAVDAGYGRDGQVPRLPDSVAGSADAPDNVGVRRTAIAAAEGAVVTGAAPAIAAFAAVPAAAASTAASALASPLATEAQDAVAGGGGFMVSPAAGAAGAHQLLLLPYRSPHADDSSGAGAAAVATAAGTGAGRSFAGRCGVGAGTGNALVDDGSYVAAARGSGEQLDGLLAAEGGREGREVRTESHLRSPQSLHLWLTMLSSWLQQNKEEHHHQRQRPLHMEPWRWPPQLQQQQRPPLRQRVNVTEATIAGNATAADSRDAPSAHWTSRDMDRRVGASWPGMIVLGDVHLGQPPSATPPTHCGSLRSPDKQMHDSSSSPTGPCMHSARRNGQGAPSSYGSTPGGLSLTEVLAGIVPTPAMGAAKLTVLGSFNAAARSLAAWRHEGLLNSQSPTSGSAAAGLHKQPVDATAHTAAERAANTATTSVRARALCNAADGACGILSDRRRVLVGSDVLRALSWRKSNEMPPSPLITQTLDTDTPKGALTPASEEVLSGDGCSSDEEHRTVQCAEGELRPSAVGGSSNLMAAAGSSSEAVEVGAEVDEALAVATVEDVATSVPVLTTTTTKQGDQQRRQHMTRPVGWPGISNRGRGDVGSANADTVGAVNAASTAATSDGDEQTTRPLRNSPGIAVVADAAVRGGAGWQGTREAGSASEEAGGVTAAGSCMSIRKKKRAASRTPRLRVGTAQVRQWFGEKGSRHDLKLQIVLDGQPLPGHHSANLVYYAGCRYHSFISDSLRLAANGKLLLGWGGNPSDGLCMLLASPHGSGGTAAGGDSTAGRSGTAEPPSPQPPSAEPPSAEPPSPQPPSPQPPSPQPLSAEPPSPQPLSAEPPSPQPLSAEPPSPQPLSAEPPSPQPPSAKPGRSRPRRSCTLRRLVSKRMSLDTPEAEPKPSTARGDGEDVAGGRQSGASDG</sequence>
<evidence type="ECO:0000256" key="1">
    <source>
        <dbReference type="SAM" id="MobiDB-lite"/>
    </source>
</evidence>
<evidence type="ECO:0000313" key="4">
    <source>
        <dbReference type="Proteomes" id="UP000747110"/>
    </source>
</evidence>
<feature type="compositionally biased region" description="Pro residues" evidence="1">
    <location>
        <begin position="1024"/>
        <end position="1097"/>
    </location>
</feature>
<dbReference type="Proteomes" id="UP000747110">
    <property type="component" value="Unassembled WGS sequence"/>
</dbReference>
<dbReference type="Gene3D" id="3.30.40.10">
    <property type="entry name" value="Zinc/RING finger domain, C3HC4 (zinc finger)"/>
    <property type="match status" value="2"/>
</dbReference>
<protein>
    <recommendedName>
        <fullName evidence="2">U-box domain-containing protein</fullName>
    </recommendedName>
</protein>
<feature type="region of interest" description="Disordered" evidence="1">
    <location>
        <begin position="1004"/>
        <end position="1150"/>
    </location>
</feature>
<dbReference type="Pfam" id="PF04564">
    <property type="entry name" value="U-box"/>
    <property type="match status" value="1"/>
</dbReference>
<feature type="region of interest" description="Disordered" evidence="1">
    <location>
        <begin position="221"/>
        <end position="266"/>
    </location>
</feature>
<dbReference type="GO" id="GO:0004842">
    <property type="term" value="F:ubiquitin-protein transferase activity"/>
    <property type="evidence" value="ECO:0007669"/>
    <property type="project" value="InterPro"/>
</dbReference>
<name>A0A8J4FHK3_9CHLO</name>
<dbReference type="InterPro" id="IPR003613">
    <property type="entry name" value="Ubox_domain"/>
</dbReference>
<proteinExistence type="predicted"/>
<evidence type="ECO:0000259" key="2">
    <source>
        <dbReference type="PROSITE" id="PS51698"/>
    </source>
</evidence>
<dbReference type="EMBL" id="BNCP01000002">
    <property type="protein sequence ID" value="GIL71139.1"/>
    <property type="molecule type" value="Genomic_DNA"/>
</dbReference>
<dbReference type="AlphaFoldDB" id="A0A8J4FHK3"/>
<accession>A0A8J4FHK3</accession>
<feature type="compositionally biased region" description="Low complexity" evidence="1">
    <location>
        <begin position="1011"/>
        <end position="1023"/>
    </location>
</feature>
<dbReference type="InterPro" id="IPR013083">
    <property type="entry name" value="Znf_RING/FYVE/PHD"/>
</dbReference>
<keyword evidence="4" id="KW-1185">Reference proteome</keyword>
<dbReference type="UniPathway" id="UPA00143"/>
<gene>
    <name evidence="3" type="ORF">Vretifemale_1750</name>
</gene>
<feature type="region of interest" description="Disordered" evidence="1">
    <location>
        <begin position="803"/>
        <end position="827"/>
    </location>
</feature>
<dbReference type="PANTHER" id="PTHR46573">
    <property type="entry name" value="WD REPEAT, SAM AND U-BOX DOMAIN-CONTAINING PROTEIN 1"/>
    <property type="match status" value="1"/>
</dbReference>
<dbReference type="PROSITE" id="PS51698">
    <property type="entry name" value="U_BOX"/>
    <property type="match status" value="1"/>
</dbReference>
<dbReference type="OrthoDB" id="552263at2759"/>
<dbReference type="SUPFAM" id="SSF57850">
    <property type="entry name" value="RING/U-box"/>
    <property type="match status" value="2"/>
</dbReference>
<evidence type="ECO:0000313" key="3">
    <source>
        <dbReference type="EMBL" id="GIL71139.1"/>
    </source>
</evidence>
<reference evidence="3" key="1">
    <citation type="journal article" date="2021" name="Proc. Natl. Acad. Sci. U.S.A.">
        <title>Three genomes in the algal genus Volvox reveal the fate of a haploid sex-determining region after a transition to homothallism.</title>
        <authorList>
            <person name="Yamamoto K."/>
            <person name="Hamaji T."/>
            <person name="Kawai-Toyooka H."/>
            <person name="Matsuzaki R."/>
            <person name="Takahashi F."/>
            <person name="Nishimura Y."/>
            <person name="Kawachi M."/>
            <person name="Noguchi H."/>
            <person name="Minakuchi Y."/>
            <person name="Umen J.G."/>
            <person name="Toyoda A."/>
            <person name="Nozaki H."/>
        </authorList>
    </citation>
    <scope>NUCLEOTIDE SEQUENCE</scope>
    <source>
        <strain evidence="3">NIES-3786</strain>
    </source>
</reference>
<feature type="domain" description="U-box" evidence="2">
    <location>
        <begin position="143"/>
        <end position="219"/>
    </location>
</feature>
<dbReference type="InterPro" id="IPR052085">
    <property type="entry name" value="WD-SAM-U-box"/>
</dbReference>